<dbReference type="Gene3D" id="3.30.70.20">
    <property type="match status" value="1"/>
</dbReference>
<dbReference type="HOGENOM" id="CLU_067767_0_0_9"/>
<dbReference type="AlphaFoldDB" id="A0A097ASW5"/>
<protein>
    <submittedName>
        <fullName evidence="5">Cobyrinic acid ac-diamide synthase</fullName>
    </submittedName>
</protein>
<evidence type="ECO:0000256" key="1">
    <source>
        <dbReference type="ARBA" id="ARBA00022723"/>
    </source>
</evidence>
<reference evidence="6" key="1">
    <citation type="journal article" date="2015" name="Genome Announc.">
        <title>Whole-Genome Sequences of 80 Environmental and Clinical Isolates of Burkholderia pseudomallei.</title>
        <authorList>
            <person name="Johnson S.L."/>
            <person name="Baker A.L."/>
            <person name="Chain P.S."/>
            <person name="Currie B.J."/>
            <person name="Daligault H.E."/>
            <person name="Davenport K.W."/>
            <person name="Davis C.B."/>
            <person name="Inglis T.J."/>
            <person name="Kaestli M."/>
            <person name="Koren S."/>
            <person name="Mayo M."/>
            <person name="Merritt A.J."/>
            <person name="Price E.P."/>
            <person name="Sarovich D.S."/>
            <person name="Warner J."/>
            <person name="Rosovitz M.J."/>
        </authorList>
    </citation>
    <scope>NUCLEOTIDE SEQUENCE [LARGE SCALE GENOMIC DNA]</scope>
    <source>
        <strain evidence="6">DSM 2030</strain>
    </source>
</reference>
<feature type="domain" description="4Fe-4S ferredoxin-type" evidence="4">
    <location>
        <begin position="60"/>
        <end position="90"/>
    </location>
</feature>
<dbReference type="OrthoDB" id="9778602at2"/>
<dbReference type="InterPro" id="IPR017900">
    <property type="entry name" value="4Fe4S_Fe_S_CS"/>
</dbReference>
<feature type="domain" description="4Fe-4S ferredoxin-type" evidence="4">
    <location>
        <begin position="92"/>
        <end position="118"/>
    </location>
</feature>
<dbReference type="EMBL" id="CP009170">
    <property type="protein sequence ID" value="AIS52904.1"/>
    <property type="molecule type" value="Genomic_DNA"/>
</dbReference>
<keyword evidence="2" id="KW-0408">Iron</keyword>
<gene>
    <name evidence="5" type="ORF">TKV_c17530</name>
</gene>
<evidence type="ECO:0000259" key="4">
    <source>
        <dbReference type="PROSITE" id="PS51379"/>
    </source>
</evidence>
<sequence length="282" mass="31031">MRGFKISVLSGKGGTGKTTVSVNLAKVLNNSVYVDCDVEEPNGYLFLNPQIEEEKTVEVIIPEINSDKCTLCGECVKACRFSALTKLIKKILVFDHLCHSCGACFEMCPYDTIIEKYKPIGTIRKGKAQSVDFIDGKLNYGEATGVPILKEINKLIENVDKPVIVDSPPGTSCPVIHSIEGSDLCILVTEPTPYGLHDFDLAVQLVKQRGIPMAAVINKAGEGDNIIEEYCEKEGIKVLAKIPFKKEFAEAYSKGKLLIEVDNEVREIFDKLSTDALELIKK</sequence>
<proteinExistence type="predicted"/>
<dbReference type="Gene3D" id="3.40.50.300">
    <property type="entry name" value="P-loop containing nucleotide triphosphate hydrolases"/>
    <property type="match status" value="1"/>
</dbReference>
<dbReference type="InterPro" id="IPR027417">
    <property type="entry name" value="P-loop_NTPase"/>
</dbReference>
<evidence type="ECO:0000256" key="3">
    <source>
        <dbReference type="ARBA" id="ARBA00023014"/>
    </source>
</evidence>
<keyword evidence="1" id="KW-0479">Metal-binding</keyword>
<dbReference type="PANTHER" id="PTHR43063:SF1">
    <property type="entry name" value="4FE-4S CLUSTER CONTAINING PARA FAMILY ATPASE PROTEIN"/>
    <property type="match status" value="1"/>
</dbReference>
<dbReference type="KEGG" id="tki:TKV_c17530"/>
<dbReference type="PROSITE" id="PS00198">
    <property type="entry name" value="4FE4S_FER_1"/>
    <property type="match status" value="1"/>
</dbReference>
<dbReference type="Pfam" id="PF01656">
    <property type="entry name" value="CbiA"/>
    <property type="match status" value="1"/>
</dbReference>
<dbReference type="Pfam" id="PF00037">
    <property type="entry name" value="Fer4"/>
    <property type="match status" value="2"/>
</dbReference>
<dbReference type="GO" id="GO:0051536">
    <property type="term" value="F:iron-sulfur cluster binding"/>
    <property type="evidence" value="ECO:0007669"/>
    <property type="project" value="UniProtKB-KW"/>
</dbReference>
<dbReference type="CDD" id="cd03110">
    <property type="entry name" value="SIMIBI_bact_arch"/>
    <property type="match status" value="1"/>
</dbReference>
<accession>A0A097ASW5</accession>
<dbReference type="RefSeq" id="WP_049685577.1">
    <property type="nucleotide sequence ID" value="NZ_CP009170.1"/>
</dbReference>
<dbReference type="PANTHER" id="PTHR43063">
    <property type="entry name" value="4FE-4S CLUSTER CONTAINING PARA FAMILY ATPASE PROTEIN"/>
    <property type="match status" value="1"/>
</dbReference>
<dbReference type="STRING" id="2325.TKV_c17530"/>
<dbReference type="SUPFAM" id="SSF52540">
    <property type="entry name" value="P-loop containing nucleoside triphosphate hydrolases"/>
    <property type="match status" value="1"/>
</dbReference>
<keyword evidence="3" id="KW-0411">Iron-sulfur</keyword>
<evidence type="ECO:0000256" key="2">
    <source>
        <dbReference type="ARBA" id="ARBA00023004"/>
    </source>
</evidence>
<dbReference type="PROSITE" id="PS51379">
    <property type="entry name" value="4FE4S_FER_2"/>
    <property type="match status" value="2"/>
</dbReference>
<dbReference type="InterPro" id="IPR002586">
    <property type="entry name" value="CobQ/CobB/MinD/ParA_Nub-bd_dom"/>
</dbReference>
<dbReference type="InterPro" id="IPR017896">
    <property type="entry name" value="4Fe4S_Fe-S-bd"/>
</dbReference>
<dbReference type="GO" id="GO:0046872">
    <property type="term" value="F:metal ion binding"/>
    <property type="evidence" value="ECO:0007669"/>
    <property type="project" value="UniProtKB-KW"/>
</dbReference>
<dbReference type="SUPFAM" id="SSF54862">
    <property type="entry name" value="4Fe-4S ferredoxins"/>
    <property type="match status" value="1"/>
</dbReference>
<evidence type="ECO:0000313" key="5">
    <source>
        <dbReference type="EMBL" id="AIS52904.1"/>
    </source>
</evidence>
<keyword evidence="6" id="KW-1185">Reference proteome</keyword>
<dbReference type="Proteomes" id="UP000029669">
    <property type="component" value="Chromosome"/>
</dbReference>
<organism evidence="5 6">
    <name type="scientific">Thermoanaerobacter kivui</name>
    <name type="common">Acetogenium kivui</name>
    <dbReference type="NCBI Taxonomy" id="2325"/>
    <lineage>
        <taxon>Bacteria</taxon>
        <taxon>Bacillati</taxon>
        <taxon>Bacillota</taxon>
        <taxon>Clostridia</taxon>
        <taxon>Thermoanaerobacterales</taxon>
        <taxon>Thermoanaerobacteraceae</taxon>
        <taxon>Thermoanaerobacter</taxon>
    </lineage>
</organism>
<dbReference type="eggNOG" id="COG1149">
    <property type="taxonomic scope" value="Bacteria"/>
</dbReference>
<evidence type="ECO:0000313" key="6">
    <source>
        <dbReference type="Proteomes" id="UP000029669"/>
    </source>
</evidence>
<name>A0A097ASW5_THEKI</name>